<evidence type="ECO:0000256" key="2">
    <source>
        <dbReference type="ARBA" id="ARBA00022737"/>
    </source>
</evidence>
<dbReference type="STRING" id="71784.A0A1Y2ALX1"/>
<protein>
    <recommendedName>
        <fullName evidence="1">Nucleolar protein 9</fullName>
    </recommendedName>
    <alternativeName>
        <fullName evidence="3 4">Pumilio domain-containing protein NOP9</fullName>
    </alternativeName>
</protein>
<dbReference type="GO" id="GO:0000480">
    <property type="term" value="P:endonucleolytic cleavage in 5'-ETS of tricistronic rRNA transcript (SSU-rRNA, 5.8S rRNA, LSU-rRNA)"/>
    <property type="evidence" value="ECO:0007669"/>
    <property type="project" value="TreeGrafter"/>
</dbReference>
<dbReference type="InterPro" id="IPR040000">
    <property type="entry name" value="NOP9"/>
</dbReference>
<organism evidence="6 7">
    <name type="scientific">Naematelia encephala</name>
    <dbReference type="NCBI Taxonomy" id="71784"/>
    <lineage>
        <taxon>Eukaryota</taxon>
        <taxon>Fungi</taxon>
        <taxon>Dikarya</taxon>
        <taxon>Basidiomycota</taxon>
        <taxon>Agaricomycotina</taxon>
        <taxon>Tremellomycetes</taxon>
        <taxon>Tremellales</taxon>
        <taxon>Naemateliaceae</taxon>
        <taxon>Naematelia</taxon>
    </lineage>
</organism>
<evidence type="ECO:0000313" key="6">
    <source>
        <dbReference type="EMBL" id="ORY23217.1"/>
    </source>
</evidence>
<dbReference type="GO" id="GO:0030686">
    <property type="term" value="C:90S preribosome"/>
    <property type="evidence" value="ECO:0007669"/>
    <property type="project" value="TreeGrafter"/>
</dbReference>
<dbReference type="InterPro" id="IPR001313">
    <property type="entry name" value="Pumilio_RNA-bd_rpt"/>
</dbReference>
<comment type="caution">
    <text evidence="6">The sequence shown here is derived from an EMBL/GenBank/DDBJ whole genome shotgun (WGS) entry which is preliminary data.</text>
</comment>
<keyword evidence="7" id="KW-1185">Reference proteome</keyword>
<dbReference type="SUPFAM" id="SSF48371">
    <property type="entry name" value="ARM repeat"/>
    <property type="match status" value="1"/>
</dbReference>
<evidence type="ECO:0000256" key="1">
    <source>
        <dbReference type="ARBA" id="ARBA00016427"/>
    </source>
</evidence>
<reference evidence="6 7" key="1">
    <citation type="submission" date="2016-07" db="EMBL/GenBank/DDBJ databases">
        <title>Pervasive Adenine N6-methylation of Active Genes in Fungi.</title>
        <authorList>
            <consortium name="DOE Joint Genome Institute"/>
            <person name="Mondo S.J."/>
            <person name="Dannebaum R.O."/>
            <person name="Kuo R.C."/>
            <person name="Labutti K."/>
            <person name="Haridas S."/>
            <person name="Kuo A."/>
            <person name="Salamov A."/>
            <person name="Ahrendt S.R."/>
            <person name="Lipzen A."/>
            <person name="Sullivan W."/>
            <person name="Andreopoulos W.B."/>
            <person name="Clum A."/>
            <person name="Lindquist E."/>
            <person name="Daum C."/>
            <person name="Ramamoorthy G.K."/>
            <person name="Gryganskyi A."/>
            <person name="Culley D."/>
            <person name="Magnuson J.K."/>
            <person name="James T.Y."/>
            <person name="O'Malley M.A."/>
            <person name="Stajich J.E."/>
            <person name="Spatafora J.W."/>
            <person name="Visel A."/>
            <person name="Grigoriev I.V."/>
        </authorList>
    </citation>
    <scope>NUCLEOTIDE SEQUENCE [LARGE SCALE GENOMIC DNA]</scope>
    <source>
        <strain evidence="6 7">68-887.2</strain>
    </source>
</reference>
<gene>
    <name evidence="6" type="ORF">BCR39DRAFT_549823</name>
</gene>
<dbReference type="OrthoDB" id="392571at2759"/>
<dbReference type="AlphaFoldDB" id="A0A1Y2ALX1"/>
<dbReference type="InParanoid" id="A0A1Y2ALX1"/>
<dbReference type="GO" id="GO:0000056">
    <property type="term" value="P:ribosomal small subunit export from nucleus"/>
    <property type="evidence" value="ECO:0007669"/>
    <property type="project" value="TreeGrafter"/>
</dbReference>
<sequence>MGHYHTLAMDRMGSRVADTIWAASDGYMKEKIATSLITHALTLGGSQYGRFFARKLNLHLLERRPDEWRNTVAGKAAVSSGSGHGFERGFKGGINGDQKIFESQGKERSDTQGKESEKVRVGKESMEGEEVKDGKKGEEEGEGKGKGKRKYQEDEIDQLFAGFKDGKKKKRKV</sequence>
<evidence type="ECO:0000256" key="3">
    <source>
        <dbReference type="ARBA" id="ARBA00030932"/>
    </source>
</evidence>
<evidence type="ECO:0000256" key="5">
    <source>
        <dbReference type="SAM" id="MobiDB-lite"/>
    </source>
</evidence>
<dbReference type="GO" id="GO:0003723">
    <property type="term" value="F:RNA binding"/>
    <property type="evidence" value="ECO:0007669"/>
    <property type="project" value="InterPro"/>
</dbReference>
<accession>A0A1Y2ALX1</accession>
<proteinExistence type="predicted"/>
<dbReference type="InterPro" id="IPR016024">
    <property type="entry name" value="ARM-type_fold"/>
</dbReference>
<dbReference type="Pfam" id="PF22493">
    <property type="entry name" value="PUF_NOP9"/>
    <property type="match status" value="1"/>
</dbReference>
<dbReference type="GO" id="GO:0005730">
    <property type="term" value="C:nucleolus"/>
    <property type="evidence" value="ECO:0007669"/>
    <property type="project" value="TreeGrafter"/>
</dbReference>
<dbReference type="GO" id="GO:0000447">
    <property type="term" value="P:endonucleolytic cleavage in ITS1 to separate SSU-rRNA from 5.8S rRNA and LSU-rRNA from tricistronic rRNA transcript (SSU-rRNA, 5.8S rRNA, LSU-rRNA)"/>
    <property type="evidence" value="ECO:0007669"/>
    <property type="project" value="TreeGrafter"/>
</dbReference>
<dbReference type="GO" id="GO:0030688">
    <property type="term" value="C:preribosome, small subunit precursor"/>
    <property type="evidence" value="ECO:0007669"/>
    <property type="project" value="TreeGrafter"/>
</dbReference>
<feature type="compositionally biased region" description="Basic and acidic residues" evidence="5">
    <location>
        <begin position="104"/>
        <end position="153"/>
    </location>
</feature>
<feature type="region of interest" description="Disordered" evidence="5">
    <location>
        <begin position="76"/>
        <end position="173"/>
    </location>
</feature>
<dbReference type="EMBL" id="MCFC01000082">
    <property type="protein sequence ID" value="ORY23217.1"/>
    <property type="molecule type" value="Genomic_DNA"/>
</dbReference>
<name>A0A1Y2ALX1_9TREE</name>
<evidence type="ECO:0000313" key="7">
    <source>
        <dbReference type="Proteomes" id="UP000193986"/>
    </source>
</evidence>
<dbReference type="PANTHER" id="PTHR13102:SF0">
    <property type="entry name" value="NUCLEOLAR PROTEIN 9"/>
    <property type="match status" value="1"/>
</dbReference>
<dbReference type="GO" id="GO:0000472">
    <property type="term" value="P:endonucleolytic cleavage to generate mature 5'-end of SSU-rRNA from (SSU-rRNA, 5.8S rRNA, LSU-rRNA)"/>
    <property type="evidence" value="ECO:0007669"/>
    <property type="project" value="TreeGrafter"/>
</dbReference>
<evidence type="ECO:0000256" key="4">
    <source>
        <dbReference type="ARBA" id="ARBA00031929"/>
    </source>
</evidence>
<keyword evidence="2" id="KW-0677">Repeat</keyword>
<dbReference type="Proteomes" id="UP000193986">
    <property type="component" value="Unassembled WGS sequence"/>
</dbReference>
<dbReference type="PANTHER" id="PTHR13102">
    <property type="entry name" value="NUCLEOLAR PROTEIN 9"/>
    <property type="match status" value="1"/>
</dbReference>